<dbReference type="PANTHER" id="PTHR14969">
    <property type="entry name" value="SPHINGOSINE-1-PHOSPHATE PHOSPHOHYDROLASE"/>
    <property type="match status" value="1"/>
</dbReference>
<feature type="transmembrane region" description="Helical" evidence="1">
    <location>
        <begin position="46"/>
        <end position="64"/>
    </location>
</feature>
<feature type="transmembrane region" description="Helical" evidence="1">
    <location>
        <begin position="270"/>
        <end position="287"/>
    </location>
</feature>
<dbReference type="CDD" id="cd03392">
    <property type="entry name" value="PAP2_like_2"/>
    <property type="match status" value="1"/>
</dbReference>
<dbReference type="PANTHER" id="PTHR14969:SF13">
    <property type="entry name" value="AT30094P"/>
    <property type="match status" value="1"/>
</dbReference>
<dbReference type="RefSeq" id="WP_028528648.1">
    <property type="nucleotide sequence ID" value="NZ_CABLBR010000013.1"/>
</dbReference>
<feature type="transmembrane region" description="Helical" evidence="1">
    <location>
        <begin position="121"/>
        <end position="139"/>
    </location>
</feature>
<reference evidence="3" key="1">
    <citation type="journal article" date="2022" name="Cell">
        <title>Design, construction, and in vivo augmentation of a complex gut microbiome.</title>
        <authorList>
            <person name="Cheng A.G."/>
            <person name="Ho P.Y."/>
            <person name="Aranda-Diaz A."/>
            <person name="Jain S."/>
            <person name="Yu F.B."/>
            <person name="Meng X."/>
            <person name="Wang M."/>
            <person name="Iakiviak M."/>
            <person name="Nagashima K."/>
            <person name="Zhao A."/>
            <person name="Murugkar P."/>
            <person name="Patil A."/>
            <person name="Atabakhsh K."/>
            <person name="Weakley A."/>
            <person name="Yan J."/>
            <person name="Brumbaugh A.R."/>
            <person name="Higginbottom S."/>
            <person name="Dimas A."/>
            <person name="Shiver A.L."/>
            <person name="Deutschbauer A."/>
            <person name="Neff N."/>
            <person name="Sonnenburg J.L."/>
            <person name="Huang K.C."/>
            <person name="Fischbach M.A."/>
        </authorList>
    </citation>
    <scope>NUCLEOTIDE SEQUENCE</scope>
    <source>
        <strain evidence="3">DSM 19829</strain>
    </source>
</reference>
<dbReference type="InterPro" id="IPR000326">
    <property type="entry name" value="PAP2/HPO"/>
</dbReference>
<protein>
    <submittedName>
        <fullName evidence="3">Phosphatase PAP2 family protein</fullName>
    </submittedName>
</protein>
<accession>A0ABY5VIP6</accession>
<gene>
    <name evidence="3" type="ORF">NQ502_04250</name>
</gene>
<keyword evidence="1" id="KW-1133">Transmembrane helix</keyword>
<dbReference type="SUPFAM" id="SSF48317">
    <property type="entry name" value="Acid phosphatase/Vanadium-dependent haloperoxidase"/>
    <property type="match status" value="1"/>
</dbReference>
<keyword evidence="1" id="KW-0472">Membrane</keyword>
<dbReference type="InterPro" id="IPR036938">
    <property type="entry name" value="PAP2/HPO_sf"/>
</dbReference>
<feature type="domain" description="Phosphatidic acid phosphatase type 2/haloperoxidase" evidence="2">
    <location>
        <begin position="45"/>
        <end position="160"/>
    </location>
</feature>
<name>A0ABY5VIP6_9FIRM</name>
<proteinExistence type="predicted"/>
<keyword evidence="4" id="KW-1185">Reference proteome</keyword>
<keyword evidence="1" id="KW-0812">Transmembrane</keyword>
<organism evidence="3 4">
    <name type="scientific">Ruminococcus gauvreauii</name>
    <dbReference type="NCBI Taxonomy" id="438033"/>
    <lineage>
        <taxon>Bacteria</taxon>
        <taxon>Bacillati</taxon>
        <taxon>Bacillota</taxon>
        <taxon>Clostridia</taxon>
        <taxon>Eubacteriales</taxon>
        <taxon>Oscillospiraceae</taxon>
        <taxon>Ruminococcus</taxon>
    </lineage>
</organism>
<evidence type="ECO:0000256" key="1">
    <source>
        <dbReference type="SAM" id="Phobius"/>
    </source>
</evidence>
<feature type="transmembrane region" description="Helical" evidence="1">
    <location>
        <begin position="21"/>
        <end position="40"/>
    </location>
</feature>
<feature type="transmembrane region" description="Helical" evidence="1">
    <location>
        <begin position="175"/>
        <end position="193"/>
    </location>
</feature>
<evidence type="ECO:0000313" key="3">
    <source>
        <dbReference type="EMBL" id="UWP60272.1"/>
    </source>
</evidence>
<dbReference type="Gene3D" id="1.20.144.10">
    <property type="entry name" value="Phosphatidic acid phosphatase type 2/haloperoxidase"/>
    <property type="match status" value="1"/>
</dbReference>
<feature type="transmembrane region" description="Helical" evidence="1">
    <location>
        <begin position="241"/>
        <end position="258"/>
    </location>
</feature>
<evidence type="ECO:0000259" key="2">
    <source>
        <dbReference type="SMART" id="SM00014"/>
    </source>
</evidence>
<dbReference type="EMBL" id="CP102290">
    <property type="protein sequence ID" value="UWP60272.1"/>
    <property type="molecule type" value="Genomic_DNA"/>
</dbReference>
<dbReference type="Pfam" id="PF01569">
    <property type="entry name" value="PAP2"/>
    <property type="match status" value="1"/>
</dbReference>
<sequence>MDFLRLLAEHRTPLLDVLFQFITLFAQETIVVAVICWFYWGRDKNLAYTLGFTYFISGLTIQGLKVTFRIPRPWVLDADFHPVSSAVPAATGYSFPSGHTQSGTALFSTLGFSSRKTAPRILCAVMIVLIGFSRLYLGVHTPKDVLVSMAVTFAISALVWKYGRPLLDTTRYDHMISLIMILASCVLIIYNFSLYHTGVLPASEAADCFKACGAGLGFASGFYVERRWINFTYPDTRKGRLLQFVIGLLTTLAFQQGLKPILGDSICAGILRYLIVVFWIIALYPYLSQKLRNSAHHSI</sequence>
<dbReference type="SMART" id="SM00014">
    <property type="entry name" value="acidPPc"/>
    <property type="match status" value="1"/>
</dbReference>
<evidence type="ECO:0000313" key="4">
    <source>
        <dbReference type="Proteomes" id="UP001060164"/>
    </source>
</evidence>
<dbReference type="Proteomes" id="UP001060164">
    <property type="component" value="Chromosome"/>
</dbReference>
<feature type="transmembrane region" description="Helical" evidence="1">
    <location>
        <begin position="145"/>
        <end position="163"/>
    </location>
</feature>